<accession>A0ABS4LB48</accession>
<comment type="caution">
    <text evidence="1">The sequence shown here is derived from an EMBL/GenBank/DDBJ whole genome shotgun (WGS) entry which is preliminary data.</text>
</comment>
<name>A0ABS4LB48_STRAV</name>
<gene>
    <name evidence="1" type="ORF">J2Z77_005163</name>
</gene>
<protein>
    <recommendedName>
        <fullName evidence="3">Muconolactone isomerase domain-containing protein</fullName>
    </recommendedName>
</protein>
<dbReference type="RefSeq" id="WP_189964618.1">
    <property type="nucleotide sequence ID" value="NZ_BMVL01000001.1"/>
</dbReference>
<dbReference type="EMBL" id="JAGGLQ010000011">
    <property type="protein sequence ID" value="MBP2039337.1"/>
    <property type="molecule type" value="Genomic_DNA"/>
</dbReference>
<dbReference type="Proteomes" id="UP001519310">
    <property type="component" value="Unassembled WGS sequence"/>
</dbReference>
<evidence type="ECO:0000313" key="1">
    <source>
        <dbReference type="EMBL" id="MBP2039337.1"/>
    </source>
</evidence>
<organism evidence="1 2">
    <name type="scientific">Streptomyces avidinii</name>
    <dbReference type="NCBI Taxonomy" id="1895"/>
    <lineage>
        <taxon>Bacteria</taxon>
        <taxon>Bacillati</taxon>
        <taxon>Actinomycetota</taxon>
        <taxon>Actinomycetes</taxon>
        <taxon>Kitasatosporales</taxon>
        <taxon>Streptomycetaceae</taxon>
        <taxon>Streptomyces</taxon>
    </lineage>
</organism>
<evidence type="ECO:0000313" key="2">
    <source>
        <dbReference type="Proteomes" id="UP001519310"/>
    </source>
</evidence>
<sequence length="101" mass="11164">MRVMLRAHMDTAATNESIKTGALPQVVQQLMDRVKPEAAYFGLHEGVRSCWMVFDLQDSSQMPSLMEDLFLQFNAEVEVAPVMTAEDLAKGLAAMRSSGQS</sequence>
<evidence type="ECO:0008006" key="3">
    <source>
        <dbReference type="Google" id="ProtNLM"/>
    </source>
</evidence>
<proteinExistence type="predicted"/>
<reference evidence="1 2" key="1">
    <citation type="submission" date="2021-03" db="EMBL/GenBank/DDBJ databases">
        <title>Genomic Encyclopedia of Type Strains, Phase IV (KMG-IV): sequencing the most valuable type-strain genomes for metagenomic binning, comparative biology and taxonomic classification.</title>
        <authorList>
            <person name="Goeker M."/>
        </authorList>
    </citation>
    <scope>NUCLEOTIDE SEQUENCE [LARGE SCALE GENOMIC DNA]</scope>
    <source>
        <strain evidence="1 2">DSM 40526</strain>
    </source>
</reference>
<keyword evidence="2" id="KW-1185">Reference proteome</keyword>